<dbReference type="GO" id="GO:0043531">
    <property type="term" value="F:ADP binding"/>
    <property type="evidence" value="ECO:0007669"/>
    <property type="project" value="InterPro"/>
</dbReference>
<dbReference type="AlphaFoldDB" id="A0AAP0HF81"/>
<protein>
    <recommendedName>
        <fullName evidence="3">AAA+ ATPase domain-containing protein</fullName>
    </recommendedName>
</protein>
<dbReference type="InterPro" id="IPR027417">
    <property type="entry name" value="P-loop_NTPase"/>
</dbReference>
<dbReference type="Pfam" id="PF23598">
    <property type="entry name" value="LRR_14"/>
    <property type="match status" value="1"/>
</dbReference>
<dbReference type="GO" id="GO:0098542">
    <property type="term" value="P:defense response to other organism"/>
    <property type="evidence" value="ECO:0007669"/>
    <property type="project" value="TreeGrafter"/>
</dbReference>
<feature type="domain" description="AAA+ ATPase" evidence="3">
    <location>
        <begin position="163"/>
        <end position="300"/>
    </location>
</feature>
<reference evidence="4 5" key="1">
    <citation type="submission" date="2024-01" db="EMBL/GenBank/DDBJ databases">
        <title>Genome assemblies of Stephania.</title>
        <authorList>
            <person name="Yang L."/>
        </authorList>
    </citation>
    <scope>NUCLEOTIDE SEQUENCE [LARGE SCALE GENOMIC DNA]</scope>
    <source>
        <strain evidence="4">QJT</strain>
        <tissue evidence="4">Leaf</tissue>
    </source>
</reference>
<dbReference type="Pfam" id="PF23559">
    <property type="entry name" value="WHD_DRP"/>
    <property type="match status" value="1"/>
</dbReference>
<dbReference type="Gene3D" id="3.40.50.300">
    <property type="entry name" value="P-loop containing nucleotide triphosphate hydrolases"/>
    <property type="match status" value="1"/>
</dbReference>
<dbReference type="PANTHER" id="PTHR23155">
    <property type="entry name" value="DISEASE RESISTANCE PROTEIN RP"/>
    <property type="match status" value="1"/>
</dbReference>
<dbReference type="InterPro" id="IPR044974">
    <property type="entry name" value="Disease_R_plants"/>
</dbReference>
<dbReference type="PANTHER" id="PTHR23155:SF1172">
    <property type="entry name" value="DISEASE RESISTANCE RPP13-LIKE PROTEIN 4"/>
    <property type="match status" value="1"/>
</dbReference>
<organism evidence="4 5">
    <name type="scientific">Stephania japonica</name>
    <dbReference type="NCBI Taxonomy" id="461633"/>
    <lineage>
        <taxon>Eukaryota</taxon>
        <taxon>Viridiplantae</taxon>
        <taxon>Streptophyta</taxon>
        <taxon>Embryophyta</taxon>
        <taxon>Tracheophyta</taxon>
        <taxon>Spermatophyta</taxon>
        <taxon>Magnoliopsida</taxon>
        <taxon>Ranunculales</taxon>
        <taxon>Menispermaceae</taxon>
        <taxon>Menispermoideae</taxon>
        <taxon>Cissampelideae</taxon>
        <taxon>Stephania</taxon>
    </lineage>
</organism>
<dbReference type="Proteomes" id="UP001417504">
    <property type="component" value="Unassembled WGS sequence"/>
</dbReference>
<dbReference type="SUPFAM" id="SSF52058">
    <property type="entry name" value="L domain-like"/>
    <property type="match status" value="1"/>
</dbReference>
<keyword evidence="1" id="KW-0677">Repeat</keyword>
<dbReference type="InterPro" id="IPR032675">
    <property type="entry name" value="LRR_dom_sf"/>
</dbReference>
<keyword evidence="2" id="KW-0611">Plant defense</keyword>
<dbReference type="Gene3D" id="1.10.8.430">
    <property type="entry name" value="Helical domain of apoptotic protease-activating factors"/>
    <property type="match status" value="1"/>
</dbReference>
<sequence>MKGLDFRCALTMLKIDLQFLRSNLEAMNEVKSQDCKGLLLTQYEPILRDIIYDAEDIIEESECKLDKQYKILLLVKYISLALSRKSWERKKRLKEIKRAIRRYKEKIILSSELDCSLSNRLVLSENDRGQFIPYPTLVHGDEVVGLDSDLEKIKEWIMKPNEQLKVVGIWGMGGVGKTTLVRTICEDRSVKEWFDRILFITVSLKFDLRRVLINMFAEKERSGRDEFELLEELHEQLNEKRYLLILDDVWKSYERSWWMSLKSALPLNNNGSYVVVTTRLKEVARSMGVAEKHIHYCNTLSSNDSCSLFIKKAFPREAFQSPNPFKEAIAKKVAVKCGGLPLVIKALAGDIFKKEPSAYRWRAIAENLDEELNKSGLLDFALRMSFEELPGYLKDCTLSLSIFPEAYEISTEEAVHLWISQGLIHKTEAKTVLEKGEECFDALIDKCLLLGERKDVFETRYQTCRVHNMVRHMIIKIAKEKNFMSLEEERMTLSCSPRVVFIRGSKADHFNELGSKLRILVGREISESRELISNIKSKLLKQKWLRALDLSFAIDGVPNEVMDVDWLDGIGLLPLLTCLKITNSKLKVVPKTIMNLKNLQTLCLYQCYSLKKLPPEMGCLEKLRVLDVSSCASLQYLPMQIERLSNLDMLFGFRPARPKVKGGCGMASLRKLAKLRKLWIQIGFEDQIDKNDLLVLCDLKKLEVLAITVAENGDLTLINKLDCELPSPLEQLHHLYLHRFPGIENPQWLNPTSLPNLSFLHIHKSDIRKFSKGFYGNGEKAWQLEAIVLTSLNELEEDWTKLKTALTYLRLLKVDDCPKLKSLPRKVDNGQGCWMNP</sequence>
<dbReference type="FunFam" id="3.40.50.300:FF:001091">
    <property type="entry name" value="Probable disease resistance protein At1g61300"/>
    <property type="match status" value="1"/>
</dbReference>
<keyword evidence="5" id="KW-1185">Reference proteome</keyword>
<dbReference type="InterPro" id="IPR003593">
    <property type="entry name" value="AAA+_ATPase"/>
</dbReference>
<evidence type="ECO:0000256" key="2">
    <source>
        <dbReference type="ARBA" id="ARBA00022821"/>
    </source>
</evidence>
<dbReference type="Pfam" id="PF00931">
    <property type="entry name" value="NB-ARC"/>
    <property type="match status" value="1"/>
</dbReference>
<dbReference type="Gene3D" id="3.80.10.10">
    <property type="entry name" value="Ribonuclease Inhibitor"/>
    <property type="match status" value="2"/>
</dbReference>
<gene>
    <name evidence="4" type="ORF">Sjap_025070</name>
</gene>
<dbReference type="PRINTS" id="PR00364">
    <property type="entry name" value="DISEASERSIST"/>
</dbReference>
<dbReference type="InterPro" id="IPR036388">
    <property type="entry name" value="WH-like_DNA-bd_sf"/>
</dbReference>
<evidence type="ECO:0000313" key="4">
    <source>
        <dbReference type="EMBL" id="KAK9084659.1"/>
    </source>
</evidence>
<dbReference type="FunFam" id="1.10.10.10:FF:000322">
    <property type="entry name" value="Probable disease resistance protein At1g63360"/>
    <property type="match status" value="1"/>
</dbReference>
<comment type="caution">
    <text evidence="4">The sequence shown here is derived from an EMBL/GenBank/DDBJ whole genome shotgun (WGS) entry which is preliminary data.</text>
</comment>
<accession>A0AAP0HF81</accession>
<dbReference type="SUPFAM" id="SSF52540">
    <property type="entry name" value="P-loop containing nucleoside triphosphate hydrolases"/>
    <property type="match status" value="1"/>
</dbReference>
<proteinExistence type="predicted"/>
<evidence type="ECO:0000256" key="1">
    <source>
        <dbReference type="ARBA" id="ARBA00022737"/>
    </source>
</evidence>
<dbReference type="InterPro" id="IPR042197">
    <property type="entry name" value="Apaf_helical"/>
</dbReference>
<dbReference type="InterPro" id="IPR002182">
    <property type="entry name" value="NB-ARC"/>
</dbReference>
<evidence type="ECO:0000313" key="5">
    <source>
        <dbReference type="Proteomes" id="UP001417504"/>
    </source>
</evidence>
<evidence type="ECO:0000259" key="3">
    <source>
        <dbReference type="SMART" id="SM00382"/>
    </source>
</evidence>
<dbReference type="SMART" id="SM00382">
    <property type="entry name" value="AAA"/>
    <property type="match status" value="1"/>
</dbReference>
<dbReference type="InterPro" id="IPR055414">
    <property type="entry name" value="LRR_R13L4/SHOC2-like"/>
</dbReference>
<dbReference type="EMBL" id="JBBNAE010000011">
    <property type="protein sequence ID" value="KAK9084659.1"/>
    <property type="molecule type" value="Genomic_DNA"/>
</dbReference>
<dbReference type="Gene3D" id="1.10.10.10">
    <property type="entry name" value="Winged helix-like DNA-binding domain superfamily/Winged helix DNA-binding domain"/>
    <property type="match status" value="1"/>
</dbReference>
<dbReference type="InterPro" id="IPR058922">
    <property type="entry name" value="WHD_DRP"/>
</dbReference>
<name>A0AAP0HF81_9MAGN</name>